<protein>
    <submittedName>
        <fullName evidence="2">Uncharacterized protein</fullName>
    </submittedName>
</protein>
<dbReference type="InterPro" id="IPR051162">
    <property type="entry name" value="T4SS_component"/>
</dbReference>
<evidence type="ECO:0000313" key="3">
    <source>
        <dbReference type="Proteomes" id="UP001230289"/>
    </source>
</evidence>
<gene>
    <name evidence="2" type="ORF">RBR11_07460</name>
</gene>
<dbReference type="PANTHER" id="PTHR30121:SF11">
    <property type="entry name" value="AAA+ ATPASE DOMAIN-CONTAINING PROTEIN"/>
    <property type="match status" value="1"/>
</dbReference>
<sequence length="706" mass="76588">MPELVFTKLHFSRPITQHTIVDALTRLTSTDVPRPVILELHAEEDGIRYIFGCAPTAVQRLKRLLRGYFPGASFSATTRPDVAAVSRVVAHPAVVPLEADPEQVVASLYQALAARRGAEHVALQVVLGRTHAARTLPPKLSDPFQQFASIMLDGARTASTDARKRMEQRTSSPTLATTVRVGVTADTQKRTASLIWEVFGALQLMETPGVRLSLNHDTSSHWQSGTGRAAFDLSAAELVPLLGWPIGERDYPGVPGLHPRLLPVPEIVSRTASVFATGTAPGSERLIGIDPKSRLQHLVALGPTGSGKSTLLEHLILSDIAAGRACCVIEPKKQLVDRILDTAPLETAGRIVVLDATDRDAPVGFNPLDVGDRDPDIVVDGILAALAAVFHDTLGPRTEYLIQGALLSLARAGQRRGVPYTLIDLPRLLTDDAFRRPVVAAVQDDPTLAAFWAEYDDMRPAQRAAVIAPSLNRLRKIVLRQPLVRVLGQSQPRFRLRDIFRDKKTVLVPLNDALLGEGASKLLGSLIVAELFLATTERAAEKDPMKRPGMIFIDEVQNYLHLPVSIENAMSVFRSYGVGVHVAHQYREQLPAGMRSGLDANAGNKICFALDTDDAQAMAKRAPSLTASDFESLPKHHIYARLIAGTIPTTWCSATVLPPAPLLGHADAIREASREQFGALPAIETPSETATVEQAPRRSHQKARQA</sequence>
<feature type="compositionally biased region" description="Basic residues" evidence="1">
    <location>
        <begin position="697"/>
        <end position="706"/>
    </location>
</feature>
<evidence type="ECO:0000256" key="1">
    <source>
        <dbReference type="SAM" id="MobiDB-lite"/>
    </source>
</evidence>
<dbReference type="PANTHER" id="PTHR30121">
    <property type="entry name" value="UNCHARACTERIZED PROTEIN YJGR-RELATED"/>
    <property type="match status" value="1"/>
</dbReference>
<dbReference type="InterPro" id="IPR027417">
    <property type="entry name" value="P-loop_NTPase"/>
</dbReference>
<name>A0ABU0XF51_9MICO</name>
<keyword evidence="3" id="KW-1185">Reference proteome</keyword>
<feature type="region of interest" description="Disordered" evidence="1">
    <location>
        <begin position="681"/>
        <end position="706"/>
    </location>
</feature>
<comment type="caution">
    <text evidence="2">The sequence shown here is derived from an EMBL/GenBank/DDBJ whole genome shotgun (WGS) entry which is preliminary data.</text>
</comment>
<reference evidence="2 3" key="1">
    <citation type="submission" date="2023-08" db="EMBL/GenBank/DDBJ databases">
        <title>Microbacterium sp. nov., isolated from a waste landfill.</title>
        <authorList>
            <person name="Wen W."/>
        </authorList>
    </citation>
    <scope>NUCLEOTIDE SEQUENCE [LARGE SCALE GENOMIC DNA]</scope>
    <source>
        <strain evidence="2 3">ASV81</strain>
    </source>
</reference>
<proteinExistence type="predicted"/>
<dbReference type="SUPFAM" id="SSF52540">
    <property type="entry name" value="P-loop containing nucleoside triphosphate hydrolases"/>
    <property type="match status" value="1"/>
</dbReference>
<evidence type="ECO:0000313" key="2">
    <source>
        <dbReference type="EMBL" id="MDQ4213752.1"/>
    </source>
</evidence>
<dbReference type="RefSeq" id="WP_308488689.1">
    <property type="nucleotide sequence ID" value="NZ_JAVFCB010000003.1"/>
</dbReference>
<accession>A0ABU0XF51</accession>
<organism evidence="2 3">
    <name type="scientific">Microbacterium capsulatum</name>
    <dbReference type="NCBI Taxonomy" id="3041921"/>
    <lineage>
        <taxon>Bacteria</taxon>
        <taxon>Bacillati</taxon>
        <taxon>Actinomycetota</taxon>
        <taxon>Actinomycetes</taxon>
        <taxon>Micrococcales</taxon>
        <taxon>Microbacteriaceae</taxon>
        <taxon>Microbacterium</taxon>
    </lineage>
</organism>
<dbReference type="Gene3D" id="3.40.50.300">
    <property type="entry name" value="P-loop containing nucleotide triphosphate hydrolases"/>
    <property type="match status" value="2"/>
</dbReference>
<dbReference type="EMBL" id="JAVFCB010000003">
    <property type="protein sequence ID" value="MDQ4213752.1"/>
    <property type="molecule type" value="Genomic_DNA"/>
</dbReference>
<dbReference type="Proteomes" id="UP001230289">
    <property type="component" value="Unassembled WGS sequence"/>
</dbReference>
<dbReference type="CDD" id="cd01127">
    <property type="entry name" value="TrwB_TraG_TraD_VirD4"/>
    <property type="match status" value="1"/>
</dbReference>